<comment type="pathway">
    <text evidence="3">Quinol/quinone metabolism; menaquinone biosynthesis.</text>
</comment>
<keyword evidence="6" id="KW-1185">Reference proteome</keyword>
<name>A0A0R2CX69_9LACO</name>
<comment type="subunit">
    <text evidence="3">Monomer.</text>
</comment>
<dbReference type="GO" id="GO:0009234">
    <property type="term" value="P:menaquinone biosynthetic process"/>
    <property type="evidence" value="ECO:0007669"/>
    <property type="project" value="UniProtKB-UniRule"/>
</dbReference>
<gene>
    <name evidence="3" type="primary">menH</name>
    <name evidence="5" type="ORF">FC80_GL001554</name>
</gene>
<evidence type="ECO:0000256" key="3">
    <source>
        <dbReference type="HAMAP-Rule" id="MF_01660"/>
    </source>
</evidence>
<comment type="similarity">
    <text evidence="3">Belongs to the AB hydrolase superfamily. MenH family.</text>
</comment>
<accession>A0A0R2CX69</accession>
<dbReference type="UniPathway" id="UPA01057">
    <property type="reaction ID" value="UER00900"/>
</dbReference>
<dbReference type="GO" id="GO:0070205">
    <property type="term" value="F:2-succinyl-6-hydroxy-2,4-cyclohexadiene-1-carboxylate synthase activity"/>
    <property type="evidence" value="ECO:0007669"/>
    <property type="project" value="UniProtKB-UniRule"/>
</dbReference>
<dbReference type="Pfam" id="PF00561">
    <property type="entry name" value="Abhydrolase_1"/>
    <property type="match status" value="1"/>
</dbReference>
<dbReference type="EC" id="4.2.99.20" evidence="3"/>
<evidence type="ECO:0000259" key="4">
    <source>
        <dbReference type="Pfam" id="PF00561"/>
    </source>
</evidence>
<dbReference type="PRINTS" id="PR00111">
    <property type="entry name" value="ABHYDROLASE"/>
</dbReference>
<keyword evidence="1 3" id="KW-0474">Menaquinone biosynthesis</keyword>
<comment type="catalytic activity">
    <reaction evidence="3">
        <text>5-enolpyruvoyl-6-hydroxy-2-succinyl-cyclohex-3-ene-1-carboxylate = (1R,6R)-6-hydroxy-2-succinyl-cyclohexa-2,4-diene-1-carboxylate + pyruvate</text>
        <dbReference type="Rhea" id="RHEA:25597"/>
        <dbReference type="ChEBI" id="CHEBI:15361"/>
        <dbReference type="ChEBI" id="CHEBI:58689"/>
        <dbReference type="ChEBI" id="CHEBI:58818"/>
        <dbReference type="EC" id="4.2.99.20"/>
    </reaction>
</comment>
<dbReference type="Gene3D" id="3.40.50.1820">
    <property type="entry name" value="alpha/beta hydrolase"/>
    <property type="match status" value="1"/>
</dbReference>
<dbReference type="UniPathway" id="UPA00079"/>
<dbReference type="InterPro" id="IPR022485">
    <property type="entry name" value="SHCHC_synthase_MenH"/>
</dbReference>
<evidence type="ECO:0000256" key="2">
    <source>
        <dbReference type="ARBA" id="ARBA00023239"/>
    </source>
</evidence>
<evidence type="ECO:0000313" key="6">
    <source>
        <dbReference type="Proteomes" id="UP000051131"/>
    </source>
</evidence>
<feature type="domain" description="AB hydrolase-1" evidence="4">
    <location>
        <begin position="24"/>
        <end position="255"/>
    </location>
</feature>
<protein>
    <recommendedName>
        <fullName evidence="3">Putative 2-succinyl-6-hydroxy-2,4-cyclohexadiene-1-carboxylate synthase</fullName>
        <shortName evidence="3">SHCHC synthase</shortName>
        <ecNumber evidence="3">4.2.99.20</ecNumber>
    </recommendedName>
</protein>
<keyword evidence="5" id="KW-0378">Hydrolase</keyword>
<reference evidence="5 6" key="1">
    <citation type="journal article" date="2015" name="Genome Announc.">
        <title>Expanding the biotechnology potential of lactobacilli through comparative genomics of 213 strains and associated genera.</title>
        <authorList>
            <person name="Sun Z."/>
            <person name="Harris H.M."/>
            <person name="McCann A."/>
            <person name="Guo C."/>
            <person name="Argimon S."/>
            <person name="Zhang W."/>
            <person name="Yang X."/>
            <person name="Jeffery I.B."/>
            <person name="Cooney J.C."/>
            <person name="Kagawa T.F."/>
            <person name="Liu W."/>
            <person name="Song Y."/>
            <person name="Salvetti E."/>
            <person name="Wrobel A."/>
            <person name="Rasinkangas P."/>
            <person name="Parkhill J."/>
            <person name="Rea M.C."/>
            <person name="O'Sullivan O."/>
            <person name="Ritari J."/>
            <person name="Douillard F.P."/>
            <person name="Paul Ross R."/>
            <person name="Yang R."/>
            <person name="Briner A.E."/>
            <person name="Felis G.E."/>
            <person name="de Vos W.M."/>
            <person name="Barrangou R."/>
            <person name="Klaenhammer T.R."/>
            <person name="Caufield P.W."/>
            <person name="Cui Y."/>
            <person name="Zhang H."/>
            <person name="O'Toole P.W."/>
        </authorList>
    </citation>
    <scope>NUCLEOTIDE SEQUENCE [LARGE SCALE GENOMIC DNA]</scope>
    <source>
        <strain evidence="5 6">DSM 21116</strain>
    </source>
</reference>
<proteinExistence type="inferred from homology"/>
<dbReference type="HAMAP" id="MF_01660">
    <property type="entry name" value="MenH"/>
    <property type="match status" value="1"/>
</dbReference>
<dbReference type="SUPFAM" id="SSF53474">
    <property type="entry name" value="alpha/beta-Hydrolases"/>
    <property type="match status" value="1"/>
</dbReference>
<organism evidence="5 6">
    <name type="scientific">Liquorilactobacillus cacaonum DSM 21116</name>
    <dbReference type="NCBI Taxonomy" id="1423729"/>
    <lineage>
        <taxon>Bacteria</taxon>
        <taxon>Bacillati</taxon>
        <taxon>Bacillota</taxon>
        <taxon>Bacilli</taxon>
        <taxon>Lactobacillales</taxon>
        <taxon>Lactobacillaceae</taxon>
        <taxon>Liquorilactobacillus</taxon>
    </lineage>
</organism>
<dbReference type="RefSeq" id="WP_057828220.1">
    <property type="nucleotide sequence ID" value="NZ_AYZE01000005.1"/>
</dbReference>
<dbReference type="PANTHER" id="PTHR42916">
    <property type="entry name" value="2-SUCCINYL-5-ENOLPYRUVYL-6-HYDROXY-3-CYCLOHEXENE-1-CARBOXYLATE SYNTHASE"/>
    <property type="match status" value="1"/>
</dbReference>
<comment type="caution">
    <text evidence="5">The sequence shown here is derived from an EMBL/GenBank/DDBJ whole genome shotgun (WGS) entry which is preliminary data.</text>
</comment>
<dbReference type="GO" id="GO:0016787">
    <property type="term" value="F:hydrolase activity"/>
    <property type="evidence" value="ECO:0007669"/>
    <property type="project" value="UniProtKB-KW"/>
</dbReference>
<dbReference type="InterPro" id="IPR000073">
    <property type="entry name" value="AB_hydrolase_1"/>
</dbReference>
<dbReference type="PATRIC" id="fig|1423729.3.peg.1577"/>
<comment type="function">
    <text evidence="3">Catalyzes a proton abstraction reaction that results in 2,5-elimination of pyruvate from 2-succinyl-5-enolpyruvyl-6-hydroxy-3-cyclohexene-1-carboxylate (SEPHCHC) and the formation of 2-succinyl-6-hydroxy-2,4-cyclohexadiene-1-carboxylate (SHCHC).</text>
</comment>
<dbReference type="NCBIfam" id="TIGR03695">
    <property type="entry name" value="menH_SHCHC"/>
    <property type="match status" value="1"/>
</dbReference>
<sequence>MFFNTKQLSYYYIIVKNQKGPFWLLLHGFMGSHNDFLTIAKQLPGTVIIPDLLGHGQSSHSGTLADFSIEHQADDLVELITSITFQKVNVLGYSMGGRLALSLALRHPQIVQKLFLESSTAGIADNHERKARLLNDQKLARRLQEDSLKNFVNFWENLSLFSSQKKLPIHLQSFVRSQRLKQSNQGLVNSLLGMGTGTMPNYWDKLKTLNTETILFAGELDPKFKKITTQMQHLLPHSDHFIVNNAGHNIHLEQPKQFTKLILKRG</sequence>
<dbReference type="InterPro" id="IPR029058">
    <property type="entry name" value="AB_hydrolase_fold"/>
</dbReference>
<dbReference type="OrthoDB" id="9808398at2"/>
<dbReference type="EMBL" id="AYZE01000005">
    <property type="protein sequence ID" value="KRM92617.1"/>
    <property type="molecule type" value="Genomic_DNA"/>
</dbReference>
<keyword evidence="2 3" id="KW-0456">Lyase</keyword>
<dbReference type="PANTHER" id="PTHR42916:SF1">
    <property type="entry name" value="PROTEIN PHYLLO, CHLOROPLASTIC"/>
    <property type="match status" value="1"/>
</dbReference>
<dbReference type="STRING" id="1423729.FC80_GL001554"/>
<comment type="pathway">
    <text evidence="3">Quinol/quinone metabolism; 1,4-dihydroxy-2-naphthoate biosynthesis; 1,4-dihydroxy-2-naphthoate from chorismate: step 3/7.</text>
</comment>
<dbReference type="Proteomes" id="UP000051131">
    <property type="component" value="Unassembled WGS sequence"/>
</dbReference>
<evidence type="ECO:0000256" key="1">
    <source>
        <dbReference type="ARBA" id="ARBA00022428"/>
    </source>
</evidence>
<evidence type="ECO:0000313" key="5">
    <source>
        <dbReference type="EMBL" id="KRM92617.1"/>
    </source>
</evidence>
<dbReference type="AlphaFoldDB" id="A0A0R2CX69"/>